<evidence type="ECO:0000313" key="2">
    <source>
        <dbReference type="Proteomes" id="UP000010119"/>
    </source>
</evidence>
<evidence type="ECO:0000313" key="1">
    <source>
        <dbReference type="EMBL" id="EFI84059.1"/>
    </source>
</evidence>
<dbReference type="AlphaFoldDB" id="D7UWK1"/>
<dbReference type="Proteomes" id="UP000010119">
    <property type="component" value="Unassembled WGS sequence"/>
</dbReference>
<gene>
    <name evidence="1" type="ORF">HMPREF0556_10612</name>
</gene>
<organism evidence="1 2">
    <name type="scientific">Listeria grayi DSM 20601</name>
    <dbReference type="NCBI Taxonomy" id="525367"/>
    <lineage>
        <taxon>Bacteria</taxon>
        <taxon>Bacillati</taxon>
        <taxon>Bacillota</taxon>
        <taxon>Bacilli</taxon>
        <taxon>Bacillales</taxon>
        <taxon>Listeriaceae</taxon>
        <taxon>Listeria</taxon>
    </lineage>
</organism>
<comment type="caution">
    <text evidence="1">The sequence shown here is derived from an EMBL/GenBank/DDBJ whole genome shotgun (WGS) entry which is preliminary data.</text>
</comment>
<accession>D7UWK1</accession>
<dbReference type="EMBL" id="ACCR02000003">
    <property type="protein sequence ID" value="EFI84059.1"/>
    <property type="molecule type" value="Genomic_DNA"/>
</dbReference>
<reference evidence="1" key="1">
    <citation type="submission" date="2010-06" db="EMBL/GenBank/DDBJ databases">
        <authorList>
            <person name="Muzny D."/>
            <person name="Qin X."/>
            <person name="Buhay C."/>
            <person name="Dugan-Rocha S."/>
            <person name="Ding Y."/>
            <person name="Chen G."/>
            <person name="Hawes A."/>
            <person name="Holder M."/>
            <person name="Jhangiani S."/>
            <person name="Johnson A."/>
            <person name="Khan Z."/>
            <person name="Li Z."/>
            <person name="Liu W."/>
            <person name="Liu X."/>
            <person name="Perez L."/>
            <person name="Shen H."/>
            <person name="Wang Q."/>
            <person name="Watt J."/>
            <person name="Xi L."/>
            <person name="Xin Y."/>
            <person name="Zhou J."/>
            <person name="Deng J."/>
            <person name="Jiang H."/>
            <person name="Liu Y."/>
            <person name="Qu J."/>
            <person name="Song X.-Z."/>
            <person name="Zhang L."/>
            <person name="Villasana D."/>
            <person name="Johnson A."/>
            <person name="Liu J."/>
            <person name="Liyanage D."/>
            <person name="Lorensuhewa L."/>
            <person name="Robinson T."/>
            <person name="Song A."/>
            <person name="Song B.-B."/>
            <person name="Dinh H."/>
            <person name="Thornton R."/>
            <person name="Coyle M."/>
            <person name="Francisco L."/>
            <person name="Jackson L."/>
            <person name="Javaid M."/>
            <person name="Korchina V."/>
            <person name="Kovar C."/>
            <person name="Mata R."/>
            <person name="Mathew T."/>
            <person name="Ngo R."/>
            <person name="Nguyen L."/>
            <person name="Nguyen N."/>
            <person name="Okwuonu G."/>
            <person name="Ongeri F."/>
            <person name="Pham C."/>
            <person name="Simmons D."/>
            <person name="Wilczek-Boney K."/>
            <person name="Hale W."/>
            <person name="Jakkamsetti A."/>
            <person name="Pham P."/>
            <person name="Ruth R."/>
            <person name="San Lucas F."/>
            <person name="Warren J."/>
            <person name="Zhang J."/>
            <person name="Zhao Z."/>
            <person name="Zhou C."/>
            <person name="Zhu D."/>
            <person name="Lee S."/>
            <person name="Bess C."/>
            <person name="Blankenburg K."/>
            <person name="Forbes L."/>
            <person name="Fu Q."/>
            <person name="Gubbala S."/>
            <person name="Hirani K."/>
            <person name="Jayaseelan J.C."/>
            <person name="Lara F."/>
            <person name="Munidasa M."/>
            <person name="Palculict T."/>
            <person name="Patil S."/>
            <person name="Pu L.-L."/>
            <person name="Saada N."/>
            <person name="Tang L."/>
            <person name="Weissenberger G."/>
            <person name="Zhu Y."/>
            <person name="Hemphill L."/>
            <person name="Shang Y."/>
            <person name="Youmans B."/>
            <person name="Ayvaz T."/>
            <person name="Ross M."/>
            <person name="Santibanez J."/>
            <person name="Aqrawi P."/>
            <person name="Gross S."/>
            <person name="Joshi V."/>
            <person name="Fowler G."/>
            <person name="Nazareth L."/>
            <person name="Reid J."/>
            <person name="Worley K."/>
            <person name="Petrosino J."/>
            <person name="Highlander S."/>
            <person name="Gibbs R."/>
        </authorList>
    </citation>
    <scope>NUCLEOTIDE SEQUENCE [LARGE SCALE GENOMIC DNA]</scope>
    <source>
        <strain evidence="1">DSM 20601</strain>
    </source>
</reference>
<keyword evidence="2" id="KW-1185">Reference proteome</keyword>
<dbReference type="STRING" id="525367.HMPREF0556_10612"/>
<protein>
    <submittedName>
        <fullName evidence="1">Uncharacterized protein</fullName>
    </submittedName>
</protein>
<sequence>MSGKQVLCFKVDHISKQVQYDADPFDSQKLGSKSIYISIKVFYYNIVQRITIFFAHENTTSIAGSQKIYKRTDSV</sequence>
<dbReference type="HOGENOM" id="CLU_2666707_0_0_9"/>
<name>D7UWK1_LISGR</name>
<proteinExistence type="predicted"/>